<accession>G0NIZ4</accession>
<evidence type="ECO:0000256" key="1">
    <source>
        <dbReference type="SAM" id="MobiDB-lite"/>
    </source>
</evidence>
<dbReference type="PANTHER" id="PTHR38627">
    <property type="entry name" value="GA BINDING AND ACTIVATING AND SPK (SPK) DOMAIN CONTAINING-RELATED"/>
    <property type="match status" value="1"/>
</dbReference>
<gene>
    <name evidence="3" type="ORF">CAEBREN_17478</name>
</gene>
<dbReference type="AlphaFoldDB" id="G0NIZ4"/>
<dbReference type="EMBL" id="GL379893">
    <property type="protein sequence ID" value="EGT32100.1"/>
    <property type="molecule type" value="Genomic_DNA"/>
</dbReference>
<reference evidence="4" key="1">
    <citation type="submission" date="2011-07" db="EMBL/GenBank/DDBJ databases">
        <authorList>
            <consortium name="Caenorhabditis brenneri Sequencing and Analysis Consortium"/>
            <person name="Wilson R.K."/>
        </authorList>
    </citation>
    <scope>NUCLEOTIDE SEQUENCE [LARGE SCALE GENOMIC DNA]</scope>
    <source>
        <strain evidence="4">PB2801</strain>
    </source>
</reference>
<evidence type="ECO:0000313" key="3">
    <source>
        <dbReference type="EMBL" id="EGT32100.1"/>
    </source>
</evidence>
<feature type="compositionally biased region" description="Basic residues" evidence="1">
    <location>
        <begin position="568"/>
        <end position="581"/>
    </location>
</feature>
<feature type="region of interest" description="Disordered" evidence="1">
    <location>
        <begin position="400"/>
        <end position="421"/>
    </location>
</feature>
<dbReference type="InParanoid" id="G0NIZ4"/>
<sequence>MSQISTHKPVPNAFTNEEEKAMWQFLRRKILNIKTGKIEKLEVKSKSELWEEFRSETNGTRRCRDYEKRFDYTMAPNLHKAELGLRTKTELYFGMDIPVESEFLNYLRQAGETEIDEANCLVKFKEFKQGGLELESDYVEKEIKQEIETETPIKAEEPEYPEVSQESECSNAYYERQRIAETPAEQAETQNIPVRTENEEPRAVNAFTAEEEMDMWIFLLQKLHNPRSGKVEKLRTSSKFSLWNEFRKITQSKRRPMEYEKRFTEHMAPALHFTDFDTKTKIELYYGLQIPVDPIFLSRLETSIEIQLDRDNLIEKYKDDEGLLLGSSATVINFGNNNNRGKTPRDDEPECSNAYYERERLEKQQANRRKPRMHETRSAYRQQNTNLQNCPVYVEMPLKTEPSQTSKKRMPTPIPNENVKLPHFTPEEEIDMWIFLLQKVRNPDTGKAEKQSVSSSYQLWNEFKTCSNGSKSAKEYMTRFELVMRDYLHLTRLTQQLKLELYFGLGLPVEPSLLDELKVNADVVVDGNGCLVMYKERRDRGEKFMLGVEEMEIPAEPNGAKAPVKQPVKPKKPNKKKIKNHVKSEYCSSQEDSEYEPDAFFEDMSMNSDSSYISYRPANKRKIVSSDYDSEYEYTHEVIKRTPKKSRKQSISKVIEESEDEEEVVPEPPKFIRQPIAEKPYEGPFIQKNVYLNILKNVLTKIEEREEFVDLRKIVEEKIDDCEDELISVGYMKHVIDSIFATSLYS</sequence>
<dbReference type="OrthoDB" id="5876754at2759"/>
<dbReference type="PANTHER" id="PTHR38627:SF1">
    <property type="entry name" value="G-PROTEIN ALPHA SUBUNIT ACTIVATING PROTEIN GBAS-1-RELATED"/>
    <property type="match status" value="1"/>
</dbReference>
<dbReference type="SMART" id="SM00583">
    <property type="entry name" value="SPK"/>
    <property type="match status" value="3"/>
</dbReference>
<keyword evidence="4" id="KW-1185">Reference proteome</keyword>
<dbReference type="Pfam" id="PF04435">
    <property type="entry name" value="SPK"/>
    <property type="match status" value="3"/>
</dbReference>
<protein>
    <recommendedName>
        <fullName evidence="2">SPK domain-containing protein</fullName>
    </recommendedName>
</protein>
<dbReference type="eggNOG" id="ENOG502THGD">
    <property type="taxonomic scope" value="Eukaryota"/>
</dbReference>
<name>G0NIZ4_CAEBE</name>
<feature type="domain" description="SPK" evidence="2">
    <location>
        <begin position="18"/>
        <end position="136"/>
    </location>
</feature>
<dbReference type="InterPro" id="IPR053367">
    <property type="entry name" value="G-alpha_activating_GEF"/>
</dbReference>
<feature type="domain" description="SPK" evidence="2">
    <location>
        <begin position="428"/>
        <end position="548"/>
    </location>
</feature>
<dbReference type="InterPro" id="IPR006570">
    <property type="entry name" value="SPK_dom"/>
</dbReference>
<dbReference type="Proteomes" id="UP000008068">
    <property type="component" value="Unassembled WGS sequence"/>
</dbReference>
<evidence type="ECO:0000313" key="4">
    <source>
        <dbReference type="Proteomes" id="UP000008068"/>
    </source>
</evidence>
<feature type="region of interest" description="Disordered" evidence="1">
    <location>
        <begin position="558"/>
        <end position="589"/>
    </location>
</feature>
<organism evidence="4">
    <name type="scientific">Caenorhabditis brenneri</name>
    <name type="common">Nematode worm</name>
    <dbReference type="NCBI Taxonomy" id="135651"/>
    <lineage>
        <taxon>Eukaryota</taxon>
        <taxon>Metazoa</taxon>
        <taxon>Ecdysozoa</taxon>
        <taxon>Nematoda</taxon>
        <taxon>Chromadorea</taxon>
        <taxon>Rhabditida</taxon>
        <taxon>Rhabditina</taxon>
        <taxon>Rhabditomorpha</taxon>
        <taxon>Rhabditoidea</taxon>
        <taxon>Rhabditidae</taxon>
        <taxon>Peloderinae</taxon>
        <taxon>Caenorhabditis</taxon>
    </lineage>
</organism>
<evidence type="ECO:0000259" key="2">
    <source>
        <dbReference type="SMART" id="SM00583"/>
    </source>
</evidence>
<feature type="domain" description="SPK" evidence="2">
    <location>
        <begin position="211"/>
        <end position="327"/>
    </location>
</feature>
<proteinExistence type="predicted"/>
<dbReference type="HOGENOM" id="CLU_372655_0_0_1"/>